<dbReference type="InterPro" id="IPR015422">
    <property type="entry name" value="PyrdxlP-dep_Trfase_small"/>
</dbReference>
<dbReference type="EMBL" id="ATMH01008122">
    <property type="protein sequence ID" value="EPY22801.1"/>
    <property type="molecule type" value="Genomic_DNA"/>
</dbReference>
<dbReference type="GO" id="GO:0004069">
    <property type="term" value="F:L-aspartate:2-oxoglutarate aminotransferase activity"/>
    <property type="evidence" value="ECO:0007669"/>
    <property type="project" value="UniProtKB-EC"/>
</dbReference>
<dbReference type="Gene3D" id="3.90.1150.10">
    <property type="entry name" value="Aspartate Aminotransferase, domain 1"/>
    <property type="match status" value="1"/>
</dbReference>
<dbReference type="GO" id="GO:0005739">
    <property type="term" value="C:mitochondrion"/>
    <property type="evidence" value="ECO:0007669"/>
    <property type="project" value="TreeGrafter"/>
</dbReference>
<dbReference type="OrthoDB" id="6752799at2759"/>
<dbReference type="Pfam" id="PF00155">
    <property type="entry name" value="Aminotran_1_2"/>
    <property type="match status" value="1"/>
</dbReference>
<evidence type="ECO:0000313" key="13">
    <source>
        <dbReference type="Proteomes" id="UP000015354"/>
    </source>
</evidence>
<proteinExistence type="inferred from homology"/>
<evidence type="ECO:0000256" key="2">
    <source>
        <dbReference type="ARBA" id="ARBA00007441"/>
    </source>
</evidence>
<feature type="domain" description="Aminotransferase class I/classII large" evidence="9">
    <location>
        <begin position="59"/>
        <end position="426"/>
    </location>
</feature>
<comment type="miscellaneous">
    <text evidence="8">In eukaryotes there are cytoplasmic, mitochondrial and chloroplastic isozymes.</text>
</comment>
<dbReference type="InterPro" id="IPR000796">
    <property type="entry name" value="Asp_trans"/>
</dbReference>
<comment type="similarity">
    <text evidence="2">Belongs to the class-I pyridoxal-phosphate-dependent aminotransferase family.</text>
</comment>
<dbReference type="AlphaFoldDB" id="S9VUT1"/>
<evidence type="ECO:0000256" key="7">
    <source>
        <dbReference type="ARBA" id="ARBA00049185"/>
    </source>
</evidence>
<protein>
    <recommendedName>
        <fullName evidence="8">Aspartate aminotransferase</fullName>
        <ecNumber evidence="8">2.6.1.1</ecNumber>
    </recommendedName>
</protein>
<dbReference type="EC" id="2.6.1.1" evidence="8"/>
<evidence type="ECO:0000256" key="1">
    <source>
        <dbReference type="ARBA" id="ARBA00001933"/>
    </source>
</evidence>
<dbReference type="GO" id="GO:0006520">
    <property type="term" value="P:amino acid metabolic process"/>
    <property type="evidence" value="ECO:0007669"/>
    <property type="project" value="InterPro"/>
</dbReference>
<evidence type="ECO:0000313" key="11">
    <source>
        <dbReference type="EMBL" id="EPY22801.1"/>
    </source>
</evidence>
<evidence type="ECO:0000313" key="10">
    <source>
        <dbReference type="EMBL" id="AGT02450.1"/>
    </source>
</evidence>
<evidence type="ECO:0000256" key="3">
    <source>
        <dbReference type="ARBA" id="ARBA00011738"/>
    </source>
</evidence>
<dbReference type="InterPro" id="IPR015421">
    <property type="entry name" value="PyrdxlP-dep_Trfase_major"/>
</dbReference>
<dbReference type="InterPro" id="IPR004839">
    <property type="entry name" value="Aminotransferase_I/II_large"/>
</dbReference>
<dbReference type="PROSITE" id="PS00105">
    <property type="entry name" value="AA_TRANSFER_CLASS_1"/>
    <property type="match status" value="1"/>
</dbReference>
<dbReference type="EMBL" id="ATMH01005954">
    <property type="protein sequence ID" value="EPY27035.1"/>
    <property type="molecule type" value="Genomic_DNA"/>
</dbReference>
<evidence type="ECO:0000313" key="12">
    <source>
        <dbReference type="EMBL" id="EPY27035.1"/>
    </source>
</evidence>
<dbReference type="InterPro" id="IPR015424">
    <property type="entry name" value="PyrdxlP-dep_Trfase"/>
</dbReference>
<comment type="cofactor">
    <cofactor evidence="1">
        <name>pyridoxal 5'-phosphate</name>
        <dbReference type="ChEBI" id="CHEBI:597326"/>
    </cofactor>
</comment>
<evidence type="ECO:0000256" key="5">
    <source>
        <dbReference type="ARBA" id="ARBA00022679"/>
    </source>
</evidence>
<dbReference type="PANTHER" id="PTHR11879">
    <property type="entry name" value="ASPARTATE AMINOTRANSFERASE"/>
    <property type="match status" value="1"/>
</dbReference>
<dbReference type="SUPFAM" id="SSF53383">
    <property type="entry name" value="PLP-dependent transferases"/>
    <property type="match status" value="1"/>
</dbReference>
<gene>
    <name evidence="12" type="ORF">STCU_05954</name>
    <name evidence="11" type="ORF">STCU_08122</name>
</gene>
<keyword evidence="5 8" id="KW-0808">Transferase</keyword>
<dbReference type="Gene3D" id="3.40.640.10">
    <property type="entry name" value="Type I PLP-dependent aspartate aminotransferase-like (Major domain)"/>
    <property type="match status" value="1"/>
</dbReference>
<dbReference type="Proteomes" id="UP000015354">
    <property type="component" value="Unassembled WGS sequence"/>
</dbReference>
<evidence type="ECO:0000259" key="9">
    <source>
        <dbReference type="Pfam" id="PF00155"/>
    </source>
</evidence>
<keyword evidence="6" id="KW-0663">Pyridoxal phosphate</keyword>
<evidence type="ECO:0000256" key="4">
    <source>
        <dbReference type="ARBA" id="ARBA00022576"/>
    </source>
</evidence>
<sequence>MFRKQLPSAPVHWRACGGETLCWSRRCQSTGSFFKSVKPAPADAIFGLVKPFNADTFPQKANLYVGVYRDDHGKPFVLESVRRAAVQTLDHTDMDYAPITGIPTFVQRATKVCFGDDMPEEVLERVASVQTLSGTGALRLGGELIRRVVGTSSVNMNVSLPTYPNHVNIYKESKLNLLYYPYYDEEKHTVNLPALLTYIKKLPAHSFVLLHACCHNPTGSDPTHEQWMEVVAAMEECKLIPFVDMAYQGFATGDLDKDAFLPRAISRSKVPAFFIAQSFAKNFGLYGHRVGCLHVGCANPREREVVLSHASQIARSLYSNPPIYGATIVSTILGDAELTRLWKSEVQLMADRLNSIRKRLVEELAACGCPRDFSHLARGVGMTSLTGLSMSQLAAMREEHHIYMTQDGRIAFSGLNETNVQYVAQKMKEVCTH</sequence>
<name>S9VUT1_9TRYP</name>
<evidence type="ECO:0000256" key="6">
    <source>
        <dbReference type="ARBA" id="ARBA00022898"/>
    </source>
</evidence>
<reference evidence="12 13" key="1">
    <citation type="journal article" date="2013" name="PLoS ONE">
        <title>Predicting the Proteins of Angomonas deanei, Strigomonas culicis and Their Respective Endosymbionts Reveals New Aspects of the Trypanosomatidae Family.</title>
        <authorList>
            <person name="Motta M.C."/>
            <person name="Martins A.C."/>
            <person name="de Souza S.S."/>
            <person name="Catta-Preta C.M."/>
            <person name="Silva R."/>
            <person name="Klein C.C."/>
            <person name="de Almeida L.G."/>
            <person name="de Lima Cunha O."/>
            <person name="Ciapina L.P."/>
            <person name="Brocchi M."/>
            <person name="Colabardini A.C."/>
            <person name="de Araujo Lima B."/>
            <person name="Machado C.R."/>
            <person name="de Almeida Soares C.M."/>
            <person name="Probst C.M."/>
            <person name="de Menezes C.B."/>
            <person name="Thompson C.E."/>
            <person name="Bartholomeu D.C."/>
            <person name="Gradia D.F."/>
            <person name="Pavoni D.P."/>
            <person name="Grisard E.C."/>
            <person name="Fantinatti-Garboggini F."/>
            <person name="Marchini F.K."/>
            <person name="Rodrigues-Luiz G.F."/>
            <person name="Wagner G."/>
            <person name="Goldman G.H."/>
            <person name="Fietto J.L."/>
            <person name="Elias M.C."/>
            <person name="Goldman M.H."/>
            <person name="Sagot M.F."/>
            <person name="Pereira M."/>
            <person name="Stoco P.H."/>
            <person name="de Mendonca-Neto R.P."/>
            <person name="Teixeira S.M."/>
            <person name="Maciel T.E."/>
            <person name="de Oliveira Mendes T.A."/>
            <person name="Urmenyi T.P."/>
            <person name="de Souza W."/>
            <person name="Schenkman S."/>
            <person name="de Vasconcelos A.T."/>
        </authorList>
    </citation>
    <scope>NUCLEOTIDE SEQUENCE [LARGE SCALE GENOMIC DNA]</scope>
</reference>
<comment type="catalytic activity">
    <reaction evidence="7 8">
        <text>L-aspartate + 2-oxoglutarate = oxaloacetate + L-glutamate</text>
        <dbReference type="Rhea" id="RHEA:21824"/>
        <dbReference type="ChEBI" id="CHEBI:16452"/>
        <dbReference type="ChEBI" id="CHEBI:16810"/>
        <dbReference type="ChEBI" id="CHEBI:29985"/>
        <dbReference type="ChEBI" id="CHEBI:29991"/>
        <dbReference type="EC" id="2.6.1.1"/>
    </reaction>
</comment>
<dbReference type="NCBIfam" id="NF006719">
    <property type="entry name" value="PRK09257.1"/>
    <property type="match status" value="1"/>
</dbReference>
<dbReference type="GO" id="GO:0030170">
    <property type="term" value="F:pyridoxal phosphate binding"/>
    <property type="evidence" value="ECO:0007669"/>
    <property type="project" value="InterPro"/>
</dbReference>
<evidence type="ECO:0000256" key="8">
    <source>
        <dbReference type="RuleBase" id="RU000480"/>
    </source>
</evidence>
<dbReference type="InterPro" id="IPR004838">
    <property type="entry name" value="NHTrfase_class1_PyrdxlP-BS"/>
</dbReference>
<keyword evidence="13" id="KW-1185">Reference proteome</keyword>
<reference evidence="10" key="2">
    <citation type="submission" date="2013-01" db="EMBL/GenBank/DDBJ databases">
        <title>Genomic Cooperation Between Trypanosomatids and Their Bacterial Endosymbionts in the Synthesis of Essential Amino Acids Heavily Influenced by Multiple Lateral Gene Transfer Events.</title>
        <authorList>
            <person name="Alves J.M.P."/>
            <person name="Klein C."/>
            <person name="Maia da Silva F."/>
            <person name="Costa Martins A.G."/>
            <person name="Serrano M.G."/>
            <person name="Buck G.A."/>
            <person name="Vasconcelos A.T.R."/>
            <person name="France-Sagot M."/>
            <person name="Teixeira M.M.G."/>
            <person name="Motta M.C.M."/>
            <person name="Camargo E.P."/>
        </authorList>
    </citation>
    <scope>NUCLEOTIDE SEQUENCE</scope>
</reference>
<dbReference type="PANTHER" id="PTHR11879:SF22">
    <property type="entry name" value="ASPARTATE AMINOTRANSFERASE, MITOCHONDRIAL"/>
    <property type="match status" value="1"/>
</dbReference>
<comment type="subunit">
    <text evidence="3 8">Homodimer.</text>
</comment>
<dbReference type="EMBL" id="KC476511">
    <property type="protein sequence ID" value="AGT02450.1"/>
    <property type="molecule type" value="Genomic_DNA"/>
</dbReference>
<keyword evidence="4 8" id="KW-0032">Aminotransferase</keyword>
<reference evidence="12" key="3">
    <citation type="submission" date="2013-03" db="EMBL/GenBank/DDBJ databases">
        <authorList>
            <person name="Motta M.C.M."/>
            <person name="Martins A.C.A."/>
            <person name="Preta C.M.C.C."/>
            <person name="Silva R."/>
            <person name="de Souza S.S."/>
            <person name="Klein C.C."/>
            <person name="de Almeida L.G.P."/>
            <person name="Cunha O.L."/>
            <person name="Colabardini A.C."/>
            <person name="Lima B.A."/>
            <person name="Machado C.R."/>
            <person name="Soares C.M.A."/>
            <person name="de Menezes C.B.A."/>
            <person name="Bartolomeu D.C."/>
            <person name="Grisard E.C."/>
            <person name="Fantinatti-Garboggini F."/>
            <person name="Rodrigues-Luiz G.F."/>
            <person name="Wagner G."/>
            <person name="Goldman G.H."/>
            <person name="Fietto J.L.R."/>
            <person name="Ciapina L.P."/>
            <person name="Brocchi M."/>
            <person name="Elias M.C."/>
            <person name="Goldman M.H.S."/>
            <person name="Sagot M.-F."/>
            <person name="Pereira M."/>
            <person name="Stoco P.H."/>
            <person name="Teixeira S.M.R."/>
            <person name="de Mendonca-Neto R.P."/>
            <person name="Maciel T.E.F."/>
            <person name="Mendes T.A.O."/>
            <person name="Urmenyi T.P."/>
            <person name="Teixeira M.M.G."/>
            <person name="de Camargo E.F.P."/>
            <person name="de Sousa W."/>
            <person name="Schenkman S."/>
            <person name="de Vasconcelos A.T.R."/>
        </authorList>
    </citation>
    <scope>NUCLEOTIDE SEQUENCE</scope>
</reference>
<dbReference type="CDD" id="cd00609">
    <property type="entry name" value="AAT_like"/>
    <property type="match status" value="1"/>
</dbReference>
<accession>S9VUT1</accession>
<organism evidence="12 13">
    <name type="scientific">Strigomonas culicis</name>
    <dbReference type="NCBI Taxonomy" id="28005"/>
    <lineage>
        <taxon>Eukaryota</taxon>
        <taxon>Discoba</taxon>
        <taxon>Euglenozoa</taxon>
        <taxon>Kinetoplastea</taxon>
        <taxon>Metakinetoplastina</taxon>
        <taxon>Trypanosomatida</taxon>
        <taxon>Trypanosomatidae</taxon>
        <taxon>Strigomonadinae</taxon>
        <taxon>Strigomonas</taxon>
    </lineage>
</organism>
<dbReference type="PRINTS" id="PR00799">
    <property type="entry name" value="TRANSAMINASE"/>
</dbReference>